<dbReference type="eggNOG" id="KOG3191">
    <property type="taxonomic scope" value="Eukaryota"/>
</dbReference>
<sequence length="230" mass="24685">MLPTPDTSHIDPDTTYEPNTDSYLILDSLTADAPFLSSRFKAPAPTPLILELGTGSGIISAFIASNPVTLFGRPDLLLLGTDANSIACAATNQSLKITPNPHLQLASVTADLATPIRPNEVDVLVFNPPYVPSPDVPKLGKHEDGYEEQFRLLALACDGGADGMEVTRRVFEGLGETLSARGVAYILFCASNKPDEVMEELQGKGWSCVKVGDLGKKGGIEKLTVWRIYK</sequence>
<dbReference type="CDD" id="cd02440">
    <property type="entry name" value="AdoMet_MTases"/>
    <property type="match status" value="1"/>
</dbReference>
<gene>
    <name evidence="5" type="ORF">PCON_13495</name>
</gene>
<dbReference type="GO" id="GO:0032259">
    <property type="term" value="P:methylation"/>
    <property type="evidence" value="ECO:0007669"/>
    <property type="project" value="UniProtKB-KW"/>
</dbReference>
<keyword evidence="3 5" id="KW-0808">Transferase</keyword>
<dbReference type="PANTHER" id="PTHR45875:SF1">
    <property type="entry name" value="METHYLTRANSFERASE N6AMT1"/>
    <property type="match status" value="1"/>
</dbReference>
<dbReference type="EMBL" id="HF935906">
    <property type="protein sequence ID" value="CCX32644.1"/>
    <property type="molecule type" value="Genomic_DNA"/>
</dbReference>
<comment type="similarity">
    <text evidence="1">Belongs to the eukaryotic/archaeal PrmC-related family.</text>
</comment>
<dbReference type="AlphaFoldDB" id="U4LKL0"/>
<accession>U4LKL0</accession>
<reference evidence="5 6" key="1">
    <citation type="journal article" date="2013" name="PLoS Genet.">
        <title>The genome and development-dependent transcriptomes of Pyronema confluens: a window into fungal evolution.</title>
        <authorList>
            <person name="Traeger S."/>
            <person name="Altegoer F."/>
            <person name="Freitag M."/>
            <person name="Gabaldon T."/>
            <person name="Kempken F."/>
            <person name="Kumar A."/>
            <person name="Marcet-Houben M."/>
            <person name="Poggeler S."/>
            <person name="Stajich J.E."/>
            <person name="Nowrousian M."/>
        </authorList>
    </citation>
    <scope>NUCLEOTIDE SEQUENCE [LARGE SCALE GENOMIC DNA]</scope>
    <source>
        <strain evidence="6">CBS 100304</strain>
        <tissue evidence="5">Vegetative mycelium</tissue>
    </source>
</reference>
<dbReference type="InterPro" id="IPR029063">
    <property type="entry name" value="SAM-dependent_MTases_sf"/>
</dbReference>
<dbReference type="Gene3D" id="3.40.50.150">
    <property type="entry name" value="Vaccinia Virus protein VP39"/>
    <property type="match status" value="1"/>
</dbReference>
<dbReference type="GO" id="GO:0003676">
    <property type="term" value="F:nucleic acid binding"/>
    <property type="evidence" value="ECO:0007669"/>
    <property type="project" value="InterPro"/>
</dbReference>
<dbReference type="GO" id="GO:0008757">
    <property type="term" value="F:S-adenosylmethionine-dependent methyltransferase activity"/>
    <property type="evidence" value="ECO:0007669"/>
    <property type="project" value="TreeGrafter"/>
</dbReference>
<dbReference type="InterPro" id="IPR052190">
    <property type="entry name" value="Euk-Arch_PrmC-MTase"/>
</dbReference>
<evidence type="ECO:0000256" key="2">
    <source>
        <dbReference type="ARBA" id="ARBA00022603"/>
    </source>
</evidence>
<dbReference type="PROSITE" id="PS00092">
    <property type="entry name" value="N6_MTASE"/>
    <property type="match status" value="1"/>
</dbReference>
<dbReference type="OrthoDB" id="406152at2759"/>
<evidence type="ECO:0000256" key="4">
    <source>
        <dbReference type="ARBA" id="ARBA00022691"/>
    </source>
</evidence>
<evidence type="ECO:0000256" key="1">
    <source>
        <dbReference type="ARBA" id="ARBA00006149"/>
    </source>
</evidence>
<organism evidence="5 6">
    <name type="scientific">Pyronema omphalodes (strain CBS 100304)</name>
    <name type="common">Pyronema confluens</name>
    <dbReference type="NCBI Taxonomy" id="1076935"/>
    <lineage>
        <taxon>Eukaryota</taxon>
        <taxon>Fungi</taxon>
        <taxon>Dikarya</taxon>
        <taxon>Ascomycota</taxon>
        <taxon>Pezizomycotina</taxon>
        <taxon>Pezizomycetes</taxon>
        <taxon>Pezizales</taxon>
        <taxon>Pyronemataceae</taxon>
        <taxon>Pyronema</taxon>
    </lineage>
</organism>
<dbReference type="Proteomes" id="UP000018144">
    <property type="component" value="Unassembled WGS sequence"/>
</dbReference>
<name>U4LKL0_PYROM</name>
<protein>
    <submittedName>
        <fullName evidence="5">Similar to eRF1 methyltransferase catalytic subunit MTQ2 acc. no. Q03920</fullName>
    </submittedName>
</protein>
<proteinExistence type="inferred from homology"/>
<evidence type="ECO:0000313" key="6">
    <source>
        <dbReference type="Proteomes" id="UP000018144"/>
    </source>
</evidence>
<keyword evidence="4" id="KW-0949">S-adenosyl-L-methionine</keyword>
<dbReference type="InterPro" id="IPR002052">
    <property type="entry name" value="DNA_methylase_N6_adenine_CS"/>
</dbReference>
<dbReference type="GO" id="GO:0035657">
    <property type="term" value="C:eRF1 methyltransferase complex"/>
    <property type="evidence" value="ECO:0007669"/>
    <property type="project" value="TreeGrafter"/>
</dbReference>
<dbReference type="PANTHER" id="PTHR45875">
    <property type="entry name" value="METHYLTRANSFERASE N6AMT1"/>
    <property type="match status" value="1"/>
</dbReference>
<evidence type="ECO:0000313" key="5">
    <source>
        <dbReference type="EMBL" id="CCX32644.1"/>
    </source>
</evidence>
<dbReference type="SUPFAM" id="SSF53335">
    <property type="entry name" value="S-adenosyl-L-methionine-dependent methyltransferases"/>
    <property type="match status" value="1"/>
</dbReference>
<evidence type="ECO:0000256" key="3">
    <source>
        <dbReference type="ARBA" id="ARBA00022679"/>
    </source>
</evidence>
<keyword evidence="6" id="KW-1185">Reference proteome</keyword>
<dbReference type="OMA" id="DVNRNAC"/>
<keyword evidence="2 5" id="KW-0489">Methyltransferase</keyword>
<dbReference type="STRING" id="1076935.U4LKL0"/>
<dbReference type="GO" id="GO:0008276">
    <property type="term" value="F:protein methyltransferase activity"/>
    <property type="evidence" value="ECO:0007669"/>
    <property type="project" value="TreeGrafter"/>
</dbReference>